<accession>A0A9D4G0F2</accession>
<reference evidence="3" key="1">
    <citation type="journal article" date="2019" name="bioRxiv">
        <title>The Genome of the Zebra Mussel, Dreissena polymorpha: A Resource for Invasive Species Research.</title>
        <authorList>
            <person name="McCartney M.A."/>
            <person name="Auch B."/>
            <person name="Kono T."/>
            <person name="Mallez S."/>
            <person name="Zhang Y."/>
            <person name="Obille A."/>
            <person name="Becker A."/>
            <person name="Abrahante J.E."/>
            <person name="Garbe J."/>
            <person name="Badalamenti J.P."/>
            <person name="Herman A."/>
            <person name="Mangelson H."/>
            <person name="Liachko I."/>
            <person name="Sullivan S."/>
            <person name="Sone E.D."/>
            <person name="Koren S."/>
            <person name="Silverstein K.A.T."/>
            <person name="Beckman K.B."/>
            <person name="Gohl D.M."/>
        </authorList>
    </citation>
    <scope>NUCLEOTIDE SEQUENCE</scope>
    <source>
        <strain evidence="3">Duluth1</strain>
        <tissue evidence="3">Whole animal</tissue>
    </source>
</reference>
<protein>
    <recommendedName>
        <fullName evidence="2">FAS1 domain-containing protein</fullName>
    </recommendedName>
</protein>
<dbReference type="Proteomes" id="UP000828390">
    <property type="component" value="Unassembled WGS sequence"/>
</dbReference>
<dbReference type="SMART" id="SM00554">
    <property type="entry name" value="FAS1"/>
    <property type="match status" value="2"/>
</dbReference>
<dbReference type="GO" id="GO:0050839">
    <property type="term" value="F:cell adhesion molecule binding"/>
    <property type="evidence" value="ECO:0007669"/>
    <property type="project" value="TreeGrafter"/>
</dbReference>
<dbReference type="PANTHER" id="PTHR10900">
    <property type="entry name" value="PERIOSTIN-RELATED"/>
    <property type="match status" value="1"/>
</dbReference>
<evidence type="ECO:0000313" key="3">
    <source>
        <dbReference type="EMBL" id="KAH3807841.1"/>
    </source>
</evidence>
<feature type="chain" id="PRO_5038647297" description="FAS1 domain-containing protein" evidence="1">
    <location>
        <begin position="17"/>
        <end position="298"/>
    </location>
</feature>
<feature type="domain" description="FAS1" evidence="2">
    <location>
        <begin position="159"/>
        <end position="288"/>
    </location>
</feature>
<dbReference type="GO" id="GO:0031012">
    <property type="term" value="C:extracellular matrix"/>
    <property type="evidence" value="ECO:0007669"/>
    <property type="project" value="TreeGrafter"/>
</dbReference>
<dbReference type="PROSITE" id="PS50213">
    <property type="entry name" value="FAS1"/>
    <property type="match status" value="2"/>
</dbReference>
<dbReference type="OrthoDB" id="286301at2759"/>
<dbReference type="Gene3D" id="2.30.180.10">
    <property type="entry name" value="FAS1 domain"/>
    <property type="match status" value="2"/>
</dbReference>
<dbReference type="InterPro" id="IPR000782">
    <property type="entry name" value="FAS1_domain"/>
</dbReference>
<proteinExistence type="predicted"/>
<dbReference type="FunFam" id="2.30.180.10:FF:000032">
    <property type="entry name" value="Fasciclin domain-containing protein, putative"/>
    <property type="match status" value="2"/>
</dbReference>
<organism evidence="3 4">
    <name type="scientific">Dreissena polymorpha</name>
    <name type="common">Zebra mussel</name>
    <name type="synonym">Mytilus polymorpha</name>
    <dbReference type="NCBI Taxonomy" id="45954"/>
    <lineage>
        <taxon>Eukaryota</taxon>
        <taxon>Metazoa</taxon>
        <taxon>Spiralia</taxon>
        <taxon>Lophotrochozoa</taxon>
        <taxon>Mollusca</taxon>
        <taxon>Bivalvia</taxon>
        <taxon>Autobranchia</taxon>
        <taxon>Heteroconchia</taxon>
        <taxon>Euheterodonta</taxon>
        <taxon>Imparidentia</taxon>
        <taxon>Neoheterodontei</taxon>
        <taxon>Myida</taxon>
        <taxon>Dreissenoidea</taxon>
        <taxon>Dreissenidae</taxon>
        <taxon>Dreissena</taxon>
    </lineage>
</organism>
<keyword evidence="1" id="KW-0732">Signal</keyword>
<sequence length="298" mass="31516">MMRLLVLFAFVGFASALTIPELATQLGATELVKLVTQAGLADTLSSKGPFTVFGPTNDAFAKLPKSVLDLLMKNKQLLIEVLKYHVVSGSVYSSQLTNELTAPSLAPLSATAFVNIRFNIYNGGKLITADGSPVVLANQNASNGVIHVVNRVMWPLPFLNVPGLITREQAQFSTLLTAVEKANLVATLSGGPFTVFAPTNAAFAKIPADVLNKLLANITALTDVLTYHVISGTFWSASLSDGETPKTVEGKTVKISINAGKVSVNNANVQEADISVTNGVIHVIDTVLLPPSFNINSL</sequence>
<name>A0A9D4G0F2_DREPO</name>
<gene>
    <name evidence="3" type="ORF">DPMN_136189</name>
</gene>
<dbReference type="GO" id="GO:0007155">
    <property type="term" value="P:cell adhesion"/>
    <property type="evidence" value="ECO:0007669"/>
    <property type="project" value="TreeGrafter"/>
</dbReference>
<evidence type="ECO:0000313" key="4">
    <source>
        <dbReference type="Proteomes" id="UP000828390"/>
    </source>
</evidence>
<dbReference type="GO" id="GO:0005615">
    <property type="term" value="C:extracellular space"/>
    <property type="evidence" value="ECO:0007669"/>
    <property type="project" value="TreeGrafter"/>
</dbReference>
<dbReference type="Pfam" id="PF02469">
    <property type="entry name" value="Fasciclin"/>
    <property type="match status" value="2"/>
</dbReference>
<keyword evidence="4" id="KW-1185">Reference proteome</keyword>
<evidence type="ECO:0000256" key="1">
    <source>
        <dbReference type="SAM" id="SignalP"/>
    </source>
</evidence>
<dbReference type="GO" id="GO:0030198">
    <property type="term" value="P:extracellular matrix organization"/>
    <property type="evidence" value="ECO:0007669"/>
    <property type="project" value="TreeGrafter"/>
</dbReference>
<dbReference type="InterPro" id="IPR036378">
    <property type="entry name" value="FAS1_dom_sf"/>
</dbReference>
<reference evidence="3" key="2">
    <citation type="submission" date="2020-11" db="EMBL/GenBank/DDBJ databases">
        <authorList>
            <person name="McCartney M.A."/>
            <person name="Auch B."/>
            <person name="Kono T."/>
            <person name="Mallez S."/>
            <person name="Becker A."/>
            <person name="Gohl D.M."/>
            <person name="Silverstein K.A.T."/>
            <person name="Koren S."/>
            <person name="Bechman K.B."/>
            <person name="Herman A."/>
            <person name="Abrahante J.E."/>
            <person name="Garbe J."/>
        </authorList>
    </citation>
    <scope>NUCLEOTIDE SEQUENCE</scope>
    <source>
        <strain evidence="3">Duluth1</strain>
        <tissue evidence="3">Whole animal</tissue>
    </source>
</reference>
<dbReference type="PANTHER" id="PTHR10900:SF77">
    <property type="entry name" value="FI19380P1"/>
    <property type="match status" value="1"/>
</dbReference>
<feature type="domain" description="FAS1" evidence="2">
    <location>
        <begin position="15"/>
        <end position="153"/>
    </location>
</feature>
<dbReference type="InterPro" id="IPR050904">
    <property type="entry name" value="Adhesion/Biosynth-related"/>
</dbReference>
<dbReference type="AlphaFoldDB" id="A0A9D4G0F2"/>
<comment type="caution">
    <text evidence="3">The sequence shown here is derived from an EMBL/GenBank/DDBJ whole genome shotgun (WGS) entry which is preliminary data.</text>
</comment>
<dbReference type="EMBL" id="JAIWYP010000006">
    <property type="protein sequence ID" value="KAH3807841.1"/>
    <property type="molecule type" value="Genomic_DNA"/>
</dbReference>
<feature type="signal peptide" evidence="1">
    <location>
        <begin position="1"/>
        <end position="16"/>
    </location>
</feature>
<evidence type="ECO:0000259" key="2">
    <source>
        <dbReference type="PROSITE" id="PS50213"/>
    </source>
</evidence>
<dbReference type="SUPFAM" id="SSF82153">
    <property type="entry name" value="FAS1 domain"/>
    <property type="match status" value="2"/>
</dbReference>